<keyword evidence="6" id="KW-0238">DNA-binding</keyword>
<evidence type="ECO:0000256" key="4">
    <source>
        <dbReference type="ARBA" id="ARBA00022691"/>
    </source>
</evidence>
<keyword evidence="5 8" id="KW-0680">Restriction system</keyword>
<dbReference type="REBASE" id="161748">
    <property type="entry name" value="M.HspHTSR1ORF254P"/>
</dbReference>
<dbReference type="GO" id="GO:0015667">
    <property type="term" value="F:site-specific DNA-methyltransferase (cytosine-N4-specific) activity"/>
    <property type="evidence" value="ECO:0007669"/>
    <property type="project" value="UniProtKB-EC"/>
</dbReference>
<dbReference type="GO" id="GO:0008170">
    <property type="term" value="F:N-methyltransferase activity"/>
    <property type="evidence" value="ECO:0007669"/>
    <property type="project" value="InterPro"/>
</dbReference>
<gene>
    <name evidence="10" type="ORF">HTSR_0254</name>
</gene>
<dbReference type="AlphaFoldDB" id="A0A1D8S283"/>
<protein>
    <recommendedName>
        <fullName evidence="8">Type II methyltransferase</fullName>
        <ecNumber evidence="8">2.1.1.113</ecNumber>
    </recommendedName>
    <alternativeName>
        <fullName evidence="8">N-4 cytosine-specific methyltransferase</fullName>
    </alternativeName>
</protein>
<evidence type="ECO:0000256" key="1">
    <source>
        <dbReference type="ARBA" id="ARBA00010203"/>
    </source>
</evidence>
<dbReference type="Pfam" id="PF01555">
    <property type="entry name" value="N6_N4_Mtase"/>
    <property type="match status" value="1"/>
</dbReference>
<dbReference type="Proteomes" id="UP000185608">
    <property type="component" value="Chromosome"/>
</dbReference>
<dbReference type="InterPro" id="IPR029063">
    <property type="entry name" value="SAM-dependent_MTases_sf"/>
</dbReference>
<dbReference type="KEGG" id="halh:HTSR_0254"/>
<evidence type="ECO:0000313" key="11">
    <source>
        <dbReference type="Proteomes" id="UP000185608"/>
    </source>
</evidence>
<evidence type="ECO:0000259" key="9">
    <source>
        <dbReference type="Pfam" id="PF01555"/>
    </source>
</evidence>
<dbReference type="InterPro" id="IPR017985">
    <property type="entry name" value="MeTrfase_CN4_CS"/>
</dbReference>
<reference evidence="10 11" key="1">
    <citation type="submission" date="2016-06" db="EMBL/GenBank/DDBJ databases">
        <title>Discovery of anaerobic lithoheterotrophic haloarchaeon capable of sulfur respiration by hydrogen and formate.</title>
        <authorList>
            <person name="Sorokin D.Y."/>
            <person name="Kublanov I.V."/>
            <person name="Roman P."/>
            <person name="Sinninghe Damste J.S."/>
            <person name="Golyshin P.N."/>
            <person name="Rojo D."/>
            <person name="Ciordia S."/>
            <person name="Mena Md.C."/>
            <person name="Ferrer M."/>
            <person name="Smedile F."/>
            <person name="Messina E."/>
            <person name="La Cono V."/>
            <person name="Yakimov M.M."/>
        </authorList>
    </citation>
    <scope>NUCLEOTIDE SEQUENCE [LARGE SCALE GENOMIC DNA]</scope>
    <source>
        <strain evidence="10 11">HTSR1</strain>
    </source>
</reference>
<evidence type="ECO:0000256" key="2">
    <source>
        <dbReference type="ARBA" id="ARBA00022603"/>
    </source>
</evidence>
<comment type="catalytic activity">
    <reaction evidence="7 8">
        <text>a 2'-deoxycytidine in DNA + S-adenosyl-L-methionine = an N(4)-methyl-2'-deoxycytidine in DNA + S-adenosyl-L-homocysteine + H(+)</text>
        <dbReference type="Rhea" id="RHEA:16857"/>
        <dbReference type="Rhea" id="RHEA-COMP:11369"/>
        <dbReference type="Rhea" id="RHEA-COMP:13674"/>
        <dbReference type="ChEBI" id="CHEBI:15378"/>
        <dbReference type="ChEBI" id="CHEBI:57856"/>
        <dbReference type="ChEBI" id="CHEBI:59789"/>
        <dbReference type="ChEBI" id="CHEBI:85452"/>
        <dbReference type="ChEBI" id="CHEBI:137933"/>
        <dbReference type="EC" id="2.1.1.113"/>
    </reaction>
</comment>
<dbReference type="EMBL" id="CP016070">
    <property type="protein sequence ID" value="AOW79456.1"/>
    <property type="molecule type" value="Genomic_DNA"/>
</dbReference>
<evidence type="ECO:0000256" key="3">
    <source>
        <dbReference type="ARBA" id="ARBA00022679"/>
    </source>
</evidence>
<dbReference type="RefSeq" id="WP_070364223.1">
    <property type="nucleotide sequence ID" value="NZ_CP016070.1"/>
</dbReference>
<evidence type="ECO:0000256" key="7">
    <source>
        <dbReference type="ARBA" id="ARBA00049120"/>
    </source>
</evidence>
<feature type="domain" description="DNA methylase N-4/N-6" evidence="9">
    <location>
        <begin position="23"/>
        <end position="267"/>
    </location>
</feature>
<dbReference type="STRING" id="1873524.HSR6_0241"/>
<keyword evidence="2 8" id="KW-0489">Methyltransferase</keyword>
<dbReference type="PROSITE" id="PS00093">
    <property type="entry name" value="N4_MTASE"/>
    <property type="match status" value="1"/>
</dbReference>
<evidence type="ECO:0000256" key="5">
    <source>
        <dbReference type="ARBA" id="ARBA00022747"/>
    </source>
</evidence>
<dbReference type="EC" id="2.1.1.113" evidence="8"/>
<dbReference type="GO" id="GO:0009307">
    <property type="term" value="P:DNA restriction-modification system"/>
    <property type="evidence" value="ECO:0007669"/>
    <property type="project" value="UniProtKB-KW"/>
</dbReference>
<dbReference type="GO" id="GO:0003677">
    <property type="term" value="F:DNA binding"/>
    <property type="evidence" value="ECO:0007669"/>
    <property type="project" value="UniProtKB-KW"/>
</dbReference>
<evidence type="ECO:0000256" key="6">
    <source>
        <dbReference type="ARBA" id="ARBA00023125"/>
    </source>
</evidence>
<name>A0A1D8S283_9EURY</name>
<organism evidence="10 11">
    <name type="scientific">Halodesulfurarchaeum formicicum</name>
    <dbReference type="NCBI Taxonomy" id="1873524"/>
    <lineage>
        <taxon>Archaea</taxon>
        <taxon>Methanobacteriati</taxon>
        <taxon>Methanobacteriota</taxon>
        <taxon>Stenosarchaea group</taxon>
        <taxon>Halobacteria</taxon>
        <taxon>Halobacteriales</taxon>
        <taxon>Halobacteriaceae</taxon>
        <taxon>Halodesulfurarchaeum</taxon>
    </lineage>
</organism>
<sequence>METRHRVEVADARNMGAVETDAVELVVTSPPYPMIEMWDDLFADLDPTIGDHLDAGNGQAAFESMHEALEPVWAELKRVLVDGGIACINVGDATRTLGDSFRVYQNHAHILSAFEKLGFEPLPEILWRKPSNSGTKFMGSGTLPPNAYVTLEHEYVLVFRNGPTRRDFEPGSPRRYESAFFWEERNKWFSDVWTGLTGELQALNHDALRDRSAAYPVTVPYRLINMYSVYGDTVLDPFWGTGTTSLAAMAAGRNSIGYELEPEFATVFDKRVANVPTLSEQIIEKRLEAHREFVANAREDGRDFGYQAKHYEFPVTTKRERGLRFYPVDHVEETKSGYRAVHEPHDDGHTPEWT</sequence>
<dbReference type="PRINTS" id="PR00508">
    <property type="entry name" value="S21N4MTFRASE"/>
</dbReference>
<evidence type="ECO:0000256" key="8">
    <source>
        <dbReference type="RuleBase" id="RU362026"/>
    </source>
</evidence>
<dbReference type="GeneID" id="29828267"/>
<dbReference type="PATRIC" id="fig|1855411.3.peg.249"/>
<dbReference type="SUPFAM" id="SSF53335">
    <property type="entry name" value="S-adenosyl-L-methionine-dependent methyltransferases"/>
    <property type="match status" value="1"/>
</dbReference>
<dbReference type="InterPro" id="IPR001091">
    <property type="entry name" value="RM_Methyltransferase"/>
</dbReference>
<keyword evidence="4 8" id="KW-0949">S-adenosyl-L-methionine</keyword>
<dbReference type="InterPro" id="IPR002941">
    <property type="entry name" value="DNA_methylase_N4/N6"/>
</dbReference>
<evidence type="ECO:0000313" key="10">
    <source>
        <dbReference type="EMBL" id="AOW79456.1"/>
    </source>
</evidence>
<accession>A0A1D8S283</accession>
<proteinExistence type="inferred from homology"/>
<keyword evidence="3" id="KW-0808">Transferase</keyword>
<dbReference type="Gene3D" id="3.40.50.150">
    <property type="entry name" value="Vaccinia Virus protein VP39"/>
    <property type="match status" value="1"/>
</dbReference>
<comment type="similarity">
    <text evidence="1">Belongs to the N(4)/N(6)-methyltransferase family. N(4) subfamily.</text>
</comment>
<dbReference type="GO" id="GO:0032259">
    <property type="term" value="P:methylation"/>
    <property type="evidence" value="ECO:0007669"/>
    <property type="project" value="UniProtKB-KW"/>
</dbReference>